<reference evidence="2 3" key="2">
    <citation type="journal article" date="2024" name="Int. J. Syst. Evol. Microbiol.">
        <title>Promethearchaeum syntrophicum gen. nov., sp. nov., an anaerobic, obligately syntrophic archaeon, the first isolate of the lineage 'Asgard' archaea, and proposal of the new archaeal phylum Promethearchaeota phyl. nov. and kingdom Promethearchaeati regn. nov.</title>
        <authorList>
            <person name="Imachi H."/>
            <person name="Nobu M.K."/>
            <person name="Kato S."/>
            <person name="Takaki Y."/>
            <person name="Miyazaki M."/>
            <person name="Miyata M."/>
            <person name="Ogawara M."/>
            <person name="Saito Y."/>
            <person name="Sakai S."/>
            <person name="Tahara Y.O."/>
            <person name="Takano Y."/>
            <person name="Tasumi E."/>
            <person name="Uematsu K."/>
            <person name="Yoshimura T."/>
            <person name="Itoh T."/>
            <person name="Ohkuma M."/>
            <person name="Takai K."/>
        </authorList>
    </citation>
    <scope>NUCLEOTIDE SEQUENCE [LARGE SCALE GENOMIC DNA]</scope>
    <source>
        <strain evidence="2 3">MK-D1</strain>
    </source>
</reference>
<evidence type="ECO:0000313" key="3">
    <source>
        <dbReference type="Proteomes" id="UP000321408"/>
    </source>
</evidence>
<keyword evidence="3" id="KW-1185">Reference proteome</keyword>
<dbReference type="Proteomes" id="UP000321408">
    <property type="component" value="Chromosome"/>
</dbReference>
<name>A0A5B9D6T5_9ARCH</name>
<evidence type="ECO:0000313" key="2">
    <source>
        <dbReference type="EMBL" id="QEE14683.1"/>
    </source>
</evidence>
<dbReference type="GeneID" id="41328497"/>
<dbReference type="KEGG" id="psyt:DSAG12_00496"/>
<accession>A0A5B9D6T5</accession>
<protein>
    <submittedName>
        <fullName evidence="2">Uncharacterized protein</fullName>
    </submittedName>
</protein>
<gene>
    <name evidence="2" type="ORF">DSAG12_00496</name>
</gene>
<organism evidence="2 3">
    <name type="scientific">Promethearchaeum syntrophicum</name>
    <dbReference type="NCBI Taxonomy" id="2594042"/>
    <lineage>
        <taxon>Archaea</taxon>
        <taxon>Promethearchaeati</taxon>
        <taxon>Promethearchaeota</taxon>
        <taxon>Promethearchaeia</taxon>
        <taxon>Promethearchaeales</taxon>
        <taxon>Promethearchaeaceae</taxon>
        <taxon>Promethearchaeum</taxon>
    </lineage>
</organism>
<dbReference type="AlphaFoldDB" id="A0A5B9D6T5"/>
<sequence length="421" mass="49483">MNDQDPKLRTKINSEQNISNKEEFPSELRQEKVNHFSASIDNSNQEFSRNFIVPLNGKDNQIKNVQDFFSQYGEIKNLLQFNLDKIEKHNERNGEKLEIYDNLGKISGKILIKTPRNHEIQLFLQQFSSTNYCKLYKINIYRLLEKINRNIISLKEELIRFFILKDFPEPFIILFPLDELEYFSQEEIVLLYSIFKITDNFAPISLGGLFLFVSSLKQNLPHEFNNFFDLEVNVKIPDIQSKKRLIESILKNIPNNNVDIDHFSLQVKDWNVASIRKFIIFAYRYFQINQKDDLTSKMKFNTKFLSDLIENNSINFRNDISLDKKNAIQINNTINSQPKLLDSGKKLNQNLENQLYQESASKNYEDLCIILDKIQKGIVLLPFERQTLADNSFILKEDPQKALQKLNKAKSTVDKFKKIIS</sequence>
<proteinExistence type="predicted"/>
<feature type="region of interest" description="Disordered" evidence="1">
    <location>
        <begin position="1"/>
        <end position="26"/>
    </location>
</feature>
<evidence type="ECO:0000256" key="1">
    <source>
        <dbReference type="SAM" id="MobiDB-lite"/>
    </source>
</evidence>
<dbReference type="RefSeq" id="WP_147661626.1">
    <property type="nucleotide sequence ID" value="NZ_CP042905.2"/>
</dbReference>
<dbReference type="EMBL" id="CP042905">
    <property type="protein sequence ID" value="QEE14683.1"/>
    <property type="molecule type" value="Genomic_DNA"/>
</dbReference>
<reference evidence="2 3" key="1">
    <citation type="journal article" date="2020" name="Nature">
        <title>Isolation of an archaeon at the prokaryote-eukaryote interface.</title>
        <authorList>
            <person name="Imachi H."/>
            <person name="Nobu M.K."/>
            <person name="Nakahara N."/>
            <person name="Morono Y."/>
            <person name="Ogawara M."/>
            <person name="Takaki Y."/>
            <person name="Takano Y."/>
            <person name="Uematsu K."/>
            <person name="Ikuta T."/>
            <person name="Ito M."/>
            <person name="Matsui Y."/>
            <person name="Miyazaki M."/>
            <person name="Murata K."/>
            <person name="Saito Y."/>
            <person name="Sakai S."/>
            <person name="Song C."/>
            <person name="Tasumi E."/>
            <person name="Yamanaka Y."/>
            <person name="Yamaguchi T."/>
            <person name="Kamagata Y."/>
            <person name="Tamaki H."/>
            <person name="Takai K."/>
        </authorList>
    </citation>
    <scope>NUCLEOTIDE SEQUENCE [LARGE SCALE GENOMIC DNA]</scope>
    <source>
        <strain evidence="2 3">MK-D1</strain>
    </source>
</reference>